<sequence>MITKLSHRRDIDGLRAIAVFSVFFYHLDVPPFSGGFVGVDLFFVVSGYLISRIILSEADRGEFSIQRFYERRIRRLFPAAIVTIVGILAVGGLWFSPELFKGLAQDVVATLGSVSNFYFWRGSHAYFANSADPSPVLHFWSLAVEEQFYLFWPVFILLGRRLLGRALPLLILGSAILSLGVAQATLATDSSGAFYLPTCRAFEFAIGSLVIFAEQRLTFPAGARSLLAAAGFTLIAYAVVSFDNATSFPGATALIPCLGAACVILAGERHVLSPVLTNPLTAGIGLVSYSLYLVHWPLIVYANYIMGDDAKSVVVKVLIIALAIMLAALMYRLIEKPYRERRSSLLRVAGPAAATIVSLAIVAFVANRQDGWPWRLPAQAREVADLQRFGFWPCAKSAQSKCAFGSLSDRVGVQVLGDSFAEHYVAALDPAAKRAAVRGEAYTAEGCPLLVGLVRIAFDGSQDCKRQRDTYLAAIRQNQAAIVLSQSWMTYGNAIRNELAPEVNASALQVWRAGIENTIHELGGSGRRFLIIAPGVEPGCRSAMSRFAPGPLWHAASKACPAVPLDRVQADNREFYAMLEEIRSRYPDQVFLLYPERYLCGEAECPTAMDGLWLYWDVNHLTVAGAQRVGDGASNQLLEFIRGKGEPPPLHRDRGRDETIPTERN</sequence>
<evidence type="ECO:0000259" key="3">
    <source>
        <dbReference type="Pfam" id="PF01757"/>
    </source>
</evidence>
<feature type="transmembrane region" description="Helical" evidence="2">
    <location>
        <begin position="279"/>
        <end position="301"/>
    </location>
</feature>
<feature type="transmembrane region" description="Helical" evidence="2">
    <location>
        <begin position="313"/>
        <end position="333"/>
    </location>
</feature>
<dbReference type="Pfam" id="PF19040">
    <property type="entry name" value="SGNH"/>
    <property type="match status" value="1"/>
</dbReference>
<dbReference type="InterPro" id="IPR050879">
    <property type="entry name" value="Acyltransferase_3"/>
</dbReference>
<keyword evidence="5" id="KW-0012">Acyltransferase</keyword>
<keyword evidence="5" id="KW-0808">Transferase</keyword>
<protein>
    <submittedName>
        <fullName evidence="5">Acyltransferase</fullName>
    </submittedName>
</protein>
<keyword evidence="6" id="KW-1185">Reference proteome</keyword>
<evidence type="ECO:0000313" key="5">
    <source>
        <dbReference type="EMBL" id="MBH5401553.1"/>
    </source>
</evidence>
<dbReference type="EMBL" id="JACCHP010000021">
    <property type="protein sequence ID" value="MBH5401553.1"/>
    <property type="molecule type" value="Genomic_DNA"/>
</dbReference>
<reference evidence="5 6" key="1">
    <citation type="submission" date="2020-07" db="EMBL/GenBank/DDBJ databases">
        <title>Bradyrhizobium diversity isolated from nodules of indigenous legumes of Western Australia.</title>
        <authorList>
            <person name="Klepa M.S."/>
        </authorList>
    </citation>
    <scope>NUCLEOTIDE SEQUENCE [LARGE SCALE GENOMIC DNA]</scope>
    <source>
        <strain evidence="5 6">CNPSo 4010</strain>
    </source>
</reference>
<proteinExistence type="predicted"/>
<evidence type="ECO:0000313" key="6">
    <source>
        <dbReference type="Proteomes" id="UP000807370"/>
    </source>
</evidence>
<feature type="transmembrane region" description="Helical" evidence="2">
    <location>
        <begin position="12"/>
        <end position="29"/>
    </location>
</feature>
<feature type="transmembrane region" description="Helical" evidence="2">
    <location>
        <begin position="192"/>
        <end position="213"/>
    </location>
</feature>
<organism evidence="5 6">
    <name type="scientific">Bradyrhizobium agreste</name>
    <dbReference type="NCBI Taxonomy" id="2751811"/>
    <lineage>
        <taxon>Bacteria</taxon>
        <taxon>Pseudomonadati</taxon>
        <taxon>Pseudomonadota</taxon>
        <taxon>Alphaproteobacteria</taxon>
        <taxon>Hyphomicrobiales</taxon>
        <taxon>Nitrobacteraceae</taxon>
        <taxon>Bradyrhizobium</taxon>
    </lineage>
</organism>
<dbReference type="InterPro" id="IPR043968">
    <property type="entry name" value="SGNH"/>
</dbReference>
<dbReference type="GO" id="GO:0016746">
    <property type="term" value="F:acyltransferase activity"/>
    <property type="evidence" value="ECO:0007669"/>
    <property type="project" value="UniProtKB-KW"/>
</dbReference>
<dbReference type="Proteomes" id="UP000807370">
    <property type="component" value="Unassembled WGS sequence"/>
</dbReference>
<gene>
    <name evidence="5" type="ORF">HZZ13_27755</name>
</gene>
<evidence type="ECO:0000259" key="4">
    <source>
        <dbReference type="Pfam" id="PF19040"/>
    </source>
</evidence>
<evidence type="ECO:0000256" key="1">
    <source>
        <dbReference type="SAM" id="MobiDB-lite"/>
    </source>
</evidence>
<keyword evidence="2" id="KW-1133">Transmembrane helix</keyword>
<feature type="transmembrane region" description="Helical" evidence="2">
    <location>
        <begin position="248"/>
        <end position="267"/>
    </location>
</feature>
<dbReference type="PANTHER" id="PTHR23028">
    <property type="entry name" value="ACETYLTRANSFERASE"/>
    <property type="match status" value="1"/>
</dbReference>
<dbReference type="PANTHER" id="PTHR23028:SF53">
    <property type="entry name" value="ACYL_TRANSF_3 DOMAIN-CONTAINING PROTEIN"/>
    <property type="match status" value="1"/>
</dbReference>
<feature type="transmembrane region" description="Helical" evidence="2">
    <location>
        <begin position="225"/>
        <end position="242"/>
    </location>
</feature>
<dbReference type="InterPro" id="IPR002656">
    <property type="entry name" value="Acyl_transf_3_dom"/>
</dbReference>
<comment type="caution">
    <text evidence="5">The sequence shown here is derived from an EMBL/GenBank/DDBJ whole genome shotgun (WGS) entry which is preliminary data.</text>
</comment>
<keyword evidence="2" id="KW-0812">Transmembrane</keyword>
<keyword evidence="2" id="KW-0472">Membrane</keyword>
<dbReference type="Pfam" id="PF01757">
    <property type="entry name" value="Acyl_transf_3"/>
    <property type="match status" value="1"/>
</dbReference>
<feature type="domain" description="Acyltransferase 3" evidence="3">
    <location>
        <begin position="10"/>
        <end position="331"/>
    </location>
</feature>
<feature type="domain" description="SGNH" evidence="4">
    <location>
        <begin position="399"/>
        <end position="631"/>
    </location>
</feature>
<evidence type="ECO:0000256" key="2">
    <source>
        <dbReference type="SAM" id="Phobius"/>
    </source>
</evidence>
<feature type="region of interest" description="Disordered" evidence="1">
    <location>
        <begin position="642"/>
        <end position="665"/>
    </location>
</feature>
<name>A0ABS0PWL7_9BRAD</name>
<dbReference type="RefSeq" id="WP_197962710.1">
    <property type="nucleotide sequence ID" value="NZ_JACCHP010000021.1"/>
</dbReference>
<feature type="transmembrane region" description="Helical" evidence="2">
    <location>
        <begin position="76"/>
        <end position="95"/>
    </location>
</feature>
<feature type="transmembrane region" description="Helical" evidence="2">
    <location>
        <begin position="35"/>
        <end position="55"/>
    </location>
</feature>
<feature type="transmembrane region" description="Helical" evidence="2">
    <location>
        <begin position="345"/>
        <end position="366"/>
    </location>
</feature>
<feature type="transmembrane region" description="Helical" evidence="2">
    <location>
        <begin position="166"/>
        <end position="186"/>
    </location>
</feature>
<feature type="transmembrane region" description="Helical" evidence="2">
    <location>
        <begin position="137"/>
        <end position="159"/>
    </location>
</feature>
<accession>A0ABS0PWL7</accession>